<evidence type="ECO:0000259" key="5">
    <source>
        <dbReference type="Pfam" id="PF17851"/>
    </source>
</evidence>
<dbReference type="InterPro" id="IPR008979">
    <property type="entry name" value="Galactose-bd-like_sf"/>
</dbReference>
<dbReference type="Pfam" id="PF17851">
    <property type="entry name" value="GH43_C2"/>
    <property type="match status" value="1"/>
</dbReference>
<dbReference type="Pfam" id="PF13229">
    <property type="entry name" value="Beta_helix"/>
    <property type="match status" value="1"/>
</dbReference>
<dbReference type="SMART" id="SM00710">
    <property type="entry name" value="PbH1"/>
    <property type="match status" value="8"/>
</dbReference>
<gene>
    <name evidence="6" type="ORF">H7B67_11120</name>
</gene>
<keyword evidence="2" id="KW-0732">Signal</keyword>
<dbReference type="InterPro" id="IPR039448">
    <property type="entry name" value="Beta_helix"/>
</dbReference>
<evidence type="ECO:0000256" key="2">
    <source>
        <dbReference type="SAM" id="SignalP"/>
    </source>
</evidence>
<feature type="chain" id="PRO_5038951493" evidence="2">
    <location>
        <begin position="28"/>
        <end position="1009"/>
    </location>
</feature>
<dbReference type="Gene3D" id="2.60.120.260">
    <property type="entry name" value="Galactose-binding domain-like"/>
    <property type="match status" value="2"/>
</dbReference>
<dbReference type="InterPro" id="IPR003961">
    <property type="entry name" value="FN3_dom"/>
</dbReference>
<feature type="domain" description="CBM-cenC" evidence="3">
    <location>
        <begin position="872"/>
        <end position="988"/>
    </location>
</feature>
<feature type="domain" description="CBM-cenC" evidence="3">
    <location>
        <begin position="531"/>
        <end position="645"/>
    </location>
</feature>
<dbReference type="InterPro" id="IPR041542">
    <property type="entry name" value="GH43_C2"/>
</dbReference>
<dbReference type="CDD" id="cd00063">
    <property type="entry name" value="FN3"/>
    <property type="match status" value="1"/>
</dbReference>
<name>A0A841STU9_9BACL</name>
<dbReference type="InterPro" id="IPR003305">
    <property type="entry name" value="CenC_carb-bd"/>
</dbReference>
<feature type="signal peptide" evidence="2">
    <location>
        <begin position="1"/>
        <end position="27"/>
    </location>
</feature>
<dbReference type="AlphaFoldDB" id="A0A841STU9"/>
<dbReference type="Gene3D" id="2.60.120.200">
    <property type="match status" value="1"/>
</dbReference>
<dbReference type="InterPro" id="IPR011050">
    <property type="entry name" value="Pectin_lyase_fold/virulence"/>
</dbReference>
<reference evidence="6 7" key="1">
    <citation type="submission" date="2020-08" db="EMBL/GenBank/DDBJ databases">
        <title>Cohnella phylogeny.</title>
        <authorList>
            <person name="Dunlap C."/>
        </authorList>
    </citation>
    <scope>NUCLEOTIDE SEQUENCE [LARGE SCALE GENOMIC DNA]</scope>
    <source>
        <strain evidence="6 7">DSM 25241</strain>
    </source>
</reference>
<sequence>MNNKRMPFKVFKFVAAAVALMMMAAWAMPPAAAVAAQTNGSVYYVDSAGGDDSNAGTSPETAWRTLDKVNASVFEPGDSILFKAGGVWNGTLSPQGSGSAGHPIRIDRYGDGNKPLIAGGGAEAAVYFYNQEQWEVRNLEITNDSDTRAARRGIHVDGSSGGFSNPRVYRHFLFENLDIHNVKGDPSNDYAHNGGIIVWGTNWDYHVSDVVVNNCAIYAVDSVGIYLNGAQNTYSSDLKVTNNVIYDVGADGAFILNTTNGVIEHNVVHDMHVRASGYHVPLWVWGTKDAVIQFNEVYNTAAGGDAQAFDADYNSDGTIIQYNYSHNNAGGLVLVVNDGTKAGNFNTGTIVRYNISQNDGGAVFNFNGTPNHTKVYNNTVYLPRYSEAKVINHSNWGGYASNTSFYNNIIYNLGSGGYSFGSSTNNVFERNVFYGNHPPSEPADPYKITADPLLASPGSAGIGMDSAAGYQLLDTSPAIGSGALMADNGGRDYFGNPVASDTAAPNIGAYEGPGLDPDNLPELPSPPPETNLLKNADFEKGDFSNWPTVYNGAAIAGDAHSGHYAARLTGSYAGAEQVVGGLYPNTIYKLFAWGKSEGGGDAVFGVKNFGGASAVDVHVNSANYTRKELTFTTGSDSTSATIYLYKAGGEGSVLFDDLELYQFSAAPGGDSGPPDDYETGTNDEFDSGALNDQWHWIRENPNKWSLDAQPGHMRIVAENGDIANGTASAKNILLTGAPDGDWTLETKLDGKPTSAWSQGGLIVYVNDDTYIRMTRLYGTGNQFQFDAKNNGERVHEETADTIGSSSAYLRIVKSGNTYSGYYSADGVAYAQVGTTRTLDFAAPKIGLTACAGTGLTANFDYFHIVPAPEPASNLLNNPGFETGDFAGWNNHFNNAAVVGEEAHSGEYAAVLTTQYGGIQQTVTGLEPNTSYTISVYAKTEGGVSGEFSISEYGSYLRTFPVRSADYERKSYTFTTGSNNTKVTLELYKRSAGGAVYFDDLELVKAGASV</sequence>
<feature type="domain" description="Beta-xylosidase C-terminal Concanavalin A-like" evidence="5">
    <location>
        <begin position="682"/>
        <end position="863"/>
    </location>
</feature>
<evidence type="ECO:0000256" key="1">
    <source>
        <dbReference type="ARBA" id="ARBA00022801"/>
    </source>
</evidence>
<dbReference type="Proteomes" id="UP000535838">
    <property type="component" value="Unassembled WGS sequence"/>
</dbReference>
<dbReference type="GO" id="GO:0016798">
    <property type="term" value="F:hydrolase activity, acting on glycosyl bonds"/>
    <property type="evidence" value="ECO:0007669"/>
    <property type="project" value="InterPro"/>
</dbReference>
<dbReference type="SUPFAM" id="SSF49899">
    <property type="entry name" value="Concanavalin A-like lectins/glucanases"/>
    <property type="match status" value="1"/>
</dbReference>
<evidence type="ECO:0000313" key="6">
    <source>
        <dbReference type="EMBL" id="MBB6634662.1"/>
    </source>
</evidence>
<dbReference type="SUPFAM" id="SSF51126">
    <property type="entry name" value="Pectin lyase-like"/>
    <property type="match status" value="2"/>
</dbReference>
<keyword evidence="7" id="KW-1185">Reference proteome</keyword>
<evidence type="ECO:0000313" key="7">
    <source>
        <dbReference type="Proteomes" id="UP000535838"/>
    </source>
</evidence>
<dbReference type="InterPro" id="IPR013320">
    <property type="entry name" value="ConA-like_dom_sf"/>
</dbReference>
<keyword evidence="1" id="KW-0378">Hydrolase</keyword>
<dbReference type="Pfam" id="PF02018">
    <property type="entry name" value="CBM_4_9"/>
    <property type="match status" value="2"/>
</dbReference>
<dbReference type="InterPro" id="IPR012334">
    <property type="entry name" value="Pectin_lyas_fold"/>
</dbReference>
<dbReference type="RefSeq" id="WP_185119892.1">
    <property type="nucleotide sequence ID" value="NZ_JACJVQ010000007.1"/>
</dbReference>
<feature type="domain" description="Right handed beta helix" evidence="4">
    <location>
        <begin position="195"/>
        <end position="380"/>
    </location>
</feature>
<dbReference type="InterPro" id="IPR006626">
    <property type="entry name" value="PbH1"/>
</dbReference>
<organism evidence="6 7">
    <name type="scientific">Cohnella thailandensis</name>
    <dbReference type="NCBI Taxonomy" id="557557"/>
    <lineage>
        <taxon>Bacteria</taxon>
        <taxon>Bacillati</taxon>
        <taxon>Bacillota</taxon>
        <taxon>Bacilli</taxon>
        <taxon>Bacillales</taxon>
        <taxon>Paenibacillaceae</taxon>
        <taxon>Cohnella</taxon>
    </lineage>
</organism>
<dbReference type="SUPFAM" id="SSF49785">
    <property type="entry name" value="Galactose-binding domain-like"/>
    <property type="match status" value="2"/>
</dbReference>
<comment type="caution">
    <text evidence="6">The sequence shown here is derived from an EMBL/GenBank/DDBJ whole genome shotgun (WGS) entry which is preliminary data.</text>
</comment>
<accession>A0A841STU9</accession>
<dbReference type="Gene3D" id="2.160.20.10">
    <property type="entry name" value="Single-stranded right-handed beta-helix, Pectin lyase-like"/>
    <property type="match status" value="1"/>
</dbReference>
<dbReference type="EMBL" id="JACJVQ010000007">
    <property type="protein sequence ID" value="MBB6634662.1"/>
    <property type="molecule type" value="Genomic_DNA"/>
</dbReference>
<evidence type="ECO:0000259" key="4">
    <source>
        <dbReference type="Pfam" id="PF13229"/>
    </source>
</evidence>
<protein>
    <submittedName>
        <fullName evidence="6">Right-handed parallel beta-helix repeat-containing protein</fullName>
    </submittedName>
</protein>
<evidence type="ECO:0000259" key="3">
    <source>
        <dbReference type="Pfam" id="PF02018"/>
    </source>
</evidence>
<proteinExistence type="predicted"/>